<evidence type="ECO:0000313" key="7">
    <source>
        <dbReference type="EMBL" id="NYE80986.1"/>
    </source>
</evidence>
<keyword evidence="3" id="KW-0520">NAD</keyword>
<sequence>MNHRLLQIGPITPAVDARLASEYAVHPLWKESDPAAFLAQHGAEFEAAATHLRFACDASMFAAMPNLKALANFGAGYDKIDIDAAHRHGVQVSNTPDVLNGCVADLAMGLLIDVARGLSTTDRFVRAGGWKTGQRPLMTRVHGKRLGLLGFGGIGQEVARRGVGFGMTVRYHTRRPVADTPHEHVASLRELAEWADFLVVACVGGAATKHLVSAEILDALGPQGIVVNIARGSVVDEAALVSALQEGRLGGAGLDVYENEPNVPEPLLTLDQVVLMSHIAGFTRESRADMERLVGDNLAAYFDTGKVLTPV</sequence>
<dbReference type="AlphaFoldDB" id="A0A7Y9LLW2"/>
<keyword evidence="2 4" id="KW-0560">Oxidoreductase</keyword>
<evidence type="ECO:0000256" key="3">
    <source>
        <dbReference type="ARBA" id="ARBA00023027"/>
    </source>
</evidence>
<reference evidence="7 8" key="1">
    <citation type="submission" date="2020-07" db="EMBL/GenBank/DDBJ databases">
        <title>Genomic Encyclopedia of Type Strains, Phase IV (KMG-V): Genome sequencing to study the core and pangenomes of soil and plant-associated prokaryotes.</title>
        <authorList>
            <person name="Whitman W."/>
        </authorList>
    </citation>
    <scope>NUCLEOTIDE SEQUENCE [LARGE SCALE GENOMIC DNA]</scope>
    <source>
        <strain evidence="7 8">SAS40</strain>
    </source>
</reference>
<dbReference type="PANTHER" id="PTHR10996:SF178">
    <property type="entry name" value="2-HYDROXYACID DEHYDROGENASE YGL185C-RELATED"/>
    <property type="match status" value="1"/>
</dbReference>
<keyword evidence="1" id="KW-0521">NADP</keyword>
<comment type="similarity">
    <text evidence="4">Belongs to the D-isomer specific 2-hydroxyacid dehydrogenase family.</text>
</comment>
<dbReference type="Gene3D" id="3.40.50.720">
    <property type="entry name" value="NAD(P)-binding Rossmann-like Domain"/>
    <property type="match status" value="2"/>
</dbReference>
<dbReference type="GO" id="GO:0005829">
    <property type="term" value="C:cytosol"/>
    <property type="evidence" value="ECO:0007669"/>
    <property type="project" value="TreeGrafter"/>
</dbReference>
<dbReference type="InterPro" id="IPR006139">
    <property type="entry name" value="D-isomer_2_OHA_DH_cat_dom"/>
</dbReference>
<dbReference type="InterPro" id="IPR050223">
    <property type="entry name" value="D-isomer_2-hydroxyacid_DH"/>
</dbReference>
<organism evidence="7 8">
    <name type="scientific">Pigmentiphaga litoralis</name>
    <dbReference type="NCBI Taxonomy" id="516702"/>
    <lineage>
        <taxon>Bacteria</taxon>
        <taxon>Pseudomonadati</taxon>
        <taxon>Pseudomonadota</taxon>
        <taxon>Betaproteobacteria</taxon>
        <taxon>Burkholderiales</taxon>
        <taxon>Alcaligenaceae</taxon>
        <taxon>Pigmentiphaga</taxon>
    </lineage>
</organism>
<dbReference type="InterPro" id="IPR036291">
    <property type="entry name" value="NAD(P)-bd_dom_sf"/>
</dbReference>
<feature type="domain" description="D-isomer specific 2-hydroxyacid dehydrogenase NAD-binding" evidence="6">
    <location>
        <begin position="108"/>
        <end position="280"/>
    </location>
</feature>
<dbReference type="CDD" id="cd12156">
    <property type="entry name" value="HPPR"/>
    <property type="match status" value="1"/>
</dbReference>
<dbReference type="Pfam" id="PF02826">
    <property type="entry name" value="2-Hacid_dh_C"/>
    <property type="match status" value="1"/>
</dbReference>
<dbReference type="Proteomes" id="UP000542125">
    <property type="component" value="Unassembled WGS sequence"/>
</dbReference>
<dbReference type="RefSeq" id="WP_179582572.1">
    <property type="nucleotide sequence ID" value="NZ_JACBYR010000001.1"/>
</dbReference>
<comment type="caution">
    <text evidence="7">The sequence shown here is derived from an EMBL/GenBank/DDBJ whole genome shotgun (WGS) entry which is preliminary data.</text>
</comment>
<proteinExistence type="inferred from homology"/>
<evidence type="ECO:0000259" key="6">
    <source>
        <dbReference type="Pfam" id="PF02826"/>
    </source>
</evidence>
<evidence type="ECO:0000256" key="1">
    <source>
        <dbReference type="ARBA" id="ARBA00022857"/>
    </source>
</evidence>
<dbReference type="SUPFAM" id="SSF51735">
    <property type="entry name" value="NAD(P)-binding Rossmann-fold domains"/>
    <property type="match status" value="1"/>
</dbReference>
<accession>A0A7Y9LLW2</accession>
<protein>
    <submittedName>
        <fullName evidence="7">Lactate dehydrogenase-like 2-hydroxyacid dehydrogenase</fullName>
    </submittedName>
</protein>
<dbReference type="PANTHER" id="PTHR10996">
    <property type="entry name" value="2-HYDROXYACID DEHYDROGENASE-RELATED"/>
    <property type="match status" value="1"/>
</dbReference>
<keyword evidence="8" id="KW-1185">Reference proteome</keyword>
<dbReference type="GO" id="GO:0030267">
    <property type="term" value="F:glyoxylate reductase (NADPH) activity"/>
    <property type="evidence" value="ECO:0007669"/>
    <property type="project" value="TreeGrafter"/>
</dbReference>
<dbReference type="FunFam" id="3.40.50.720:FF:000213">
    <property type="entry name" value="Putative 2-hydroxyacid dehydrogenase"/>
    <property type="match status" value="1"/>
</dbReference>
<evidence type="ECO:0000256" key="4">
    <source>
        <dbReference type="RuleBase" id="RU003719"/>
    </source>
</evidence>
<dbReference type="GO" id="GO:0051287">
    <property type="term" value="F:NAD binding"/>
    <property type="evidence" value="ECO:0007669"/>
    <property type="project" value="InterPro"/>
</dbReference>
<evidence type="ECO:0000259" key="5">
    <source>
        <dbReference type="Pfam" id="PF00389"/>
    </source>
</evidence>
<dbReference type="GO" id="GO:0016618">
    <property type="term" value="F:hydroxypyruvate reductase [NAD(P)H] activity"/>
    <property type="evidence" value="ECO:0007669"/>
    <property type="project" value="TreeGrafter"/>
</dbReference>
<dbReference type="EMBL" id="JACBYR010000001">
    <property type="protein sequence ID" value="NYE80986.1"/>
    <property type="molecule type" value="Genomic_DNA"/>
</dbReference>
<gene>
    <name evidence="7" type="ORF">FHW18_000257</name>
</gene>
<dbReference type="SUPFAM" id="SSF52283">
    <property type="entry name" value="Formate/glycerate dehydrogenase catalytic domain-like"/>
    <property type="match status" value="1"/>
</dbReference>
<evidence type="ECO:0000313" key="8">
    <source>
        <dbReference type="Proteomes" id="UP000542125"/>
    </source>
</evidence>
<dbReference type="InterPro" id="IPR006140">
    <property type="entry name" value="D-isomer_DH_NAD-bd"/>
</dbReference>
<feature type="domain" description="D-isomer specific 2-hydroxyacid dehydrogenase catalytic" evidence="5">
    <location>
        <begin position="32"/>
        <end position="311"/>
    </location>
</feature>
<evidence type="ECO:0000256" key="2">
    <source>
        <dbReference type="ARBA" id="ARBA00023002"/>
    </source>
</evidence>
<dbReference type="Pfam" id="PF00389">
    <property type="entry name" value="2-Hacid_dh"/>
    <property type="match status" value="1"/>
</dbReference>
<name>A0A7Y9LLW2_9BURK</name>